<keyword evidence="3" id="KW-1185">Reference proteome</keyword>
<dbReference type="Proteomes" id="UP000063699">
    <property type="component" value="Chromosome"/>
</dbReference>
<evidence type="ECO:0000313" key="3">
    <source>
        <dbReference type="Proteomes" id="UP000063699"/>
    </source>
</evidence>
<organism evidence="2 3">
    <name type="scientific">Kibdelosporangium phytohabitans</name>
    <dbReference type="NCBI Taxonomy" id="860235"/>
    <lineage>
        <taxon>Bacteria</taxon>
        <taxon>Bacillati</taxon>
        <taxon>Actinomycetota</taxon>
        <taxon>Actinomycetes</taxon>
        <taxon>Pseudonocardiales</taxon>
        <taxon>Pseudonocardiaceae</taxon>
        <taxon>Kibdelosporangium</taxon>
    </lineage>
</organism>
<dbReference type="OrthoDB" id="4330311at2"/>
<dbReference type="STRING" id="860235.AOZ06_44785"/>
<dbReference type="AlphaFoldDB" id="A0A0N9I9I2"/>
<proteinExistence type="predicted"/>
<evidence type="ECO:0000313" key="2">
    <source>
        <dbReference type="EMBL" id="ALG13035.1"/>
    </source>
</evidence>
<evidence type="ECO:0000256" key="1">
    <source>
        <dbReference type="SAM" id="Phobius"/>
    </source>
</evidence>
<dbReference type="EMBL" id="CP012752">
    <property type="protein sequence ID" value="ALG13035.1"/>
    <property type="molecule type" value="Genomic_DNA"/>
</dbReference>
<protein>
    <submittedName>
        <fullName evidence="2">Uncharacterized protein</fullName>
    </submittedName>
</protein>
<keyword evidence="1" id="KW-0812">Transmembrane</keyword>
<keyword evidence="1" id="KW-0472">Membrane</keyword>
<gene>
    <name evidence="2" type="ORF">AOZ06_44785</name>
</gene>
<accession>A0A0N9I9I2</accession>
<dbReference type="RefSeq" id="WP_054294925.1">
    <property type="nucleotide sequence ID" value="NZ_CP012752.1"/>
</dbReference>
<feature type="transmembrane region" description="Helical" evidence="1">
    <location>
        <begin position="21"/>
        <end position="44"/>
    </location>
</feature>
<sequence>MPRYAQESSSRFGSRTGPFGRGVLHFLAVFVWLAFPAILVFVPAPDEDRTVFVIVNVVVMIIMIPLGLPIWRTASQVGADQRRLDRVGLPAVAEVLASDDTDLDGMVALRLRLRLSGDGFDPFEATVRCGYEDGLTAGARFNAKVDPSDQLFMIVR</sequence>
<reference evidence="2 3" key="1">
    <citation type="submission" date="2015-07" db="EMBL/GenBank/DDBJ databases">
        <title>Genome sequencing of Kibdelosporangium phytohabitans.</title>
        <authorList>
            <person name="Qin S."/>
            <person name="Xing K."/>
        </authorList>
    </citation>
    <scope>NUCLEOTIDE SEQUENCE [LARGE SCALE GENOMIC DNA]</scope>
    <source>
        <strain evidence="2 3">KLBMP1111</strain>
    </source>
</reference>
<keyword evidence="1" id="KW-1133">Transmembrane helix</keyword>
<feature type="transmembrane region" description="Helical" evidence="1">
    <location>
        <begin position="50"/>
        <end position="71"/>
    </location>
</feature>
<name>A0A0N9I9I2_9PSEU</name>
<dbReference type="KEGG" id="kphy:AOZ06_44785"/>